<organism evidence="2 3">
    <name type="scientific">Mesorhabditis spiculigera</name>
    <dbReference type="NCBI Taxonomy" id="96644"/>
    <lineage>
        <taxon>Eukaryota</taxon>
        <taxon>Metazoa</taxon>
        <taxon>Ecdysozoa</taxon>
        <taxon>Nematoda</taxon>
        <taxon>Chromadorea</taxon>
        <taxon>Rhabditida</taxon>
        <taxon>Rhabditina</taxon>
        <taxon>Rhabditomorpha</taxon>
        <taxon>Rhabditoidea</taxon>
        <taxon>Rhabditidae</taxon>
        <taxon>Mesorhabditinae</taxon>
        <taxon>Mesorhabditis</taxon>
    </lineage>
</organism>
<keyword evidence="3" id="KW-1185">Reference proteome</keyword>
<gene>
    <name evidence="2" type="ORF">MSPICULIGERA_LOCUS14945</name>
</gene>
<reference evidence="2" key="1">
    <citation type="submission" date="2023-06" db="EMBL/GenBank/DDBJ databases">
        <authorList>
            <person name="Delattre M."/>
        </authorList>
    </citation>
    <scope>NUCLEOTIDE SEQUENCE</scope>
    <source>
        <strain evidence="2">AF72</strain>
    </source>
</reference>
<accession>A0AA36CWK7</accession>
<protein>
    <submittedName>
        <fullName evidence="2">Uncharacterized protein</fullName>
    </submittedName>
</protein>
<feature type="region of interest" description="Disordered" evidence="1">
    <location>
        <begin position="1085"/>
        <end position="1117"/>
    </location>
</feature>
<feature type="non-terminal residue" evidence="2">
    <location>
        <position position="1"/>
    </location>
</feature>
<sequence>MQCLFSIFDDGEDIRTIEVIYENAEDPCILLYSDVLKYAILYFKQIVGSLTNYEKSSSASPSQIWKTVVDIRKINSAAALDGYVFPRNSEWTYCNEQSKISMSADFEVEIRNALDPDSAEIVVLERGPNSGAQQKIVGSDADGKITACYAEGSTFVTLYRGSETETRAFDLISDKNLGYCCDLAIADQSVLILTLQKLYCIRPDGSVISTQLRAHDLCKRDIAPAHRRLRVLSCVDLASKKHFTEIYAVVDDVIYIYQLAEDASELRFVTQRNPGVGSITAWTEWTDEEPIFYVAGPLGIVSMDGGDRRHRIFRRSTEMFRFDQEKLQPIHYVLWSTFCLHSGHLARYERAYAFYESPPERPTVEPGPYKSIICVNLERKAFILAREDGLLAYALLGDIGNPKGPQLELVVPRTAWGFQPGSAGVPVFTIPYIFDADENGARDAFLKMHIFVECARVGCELHMQFRYLSPAKKLEKFTGALPLGPNGEKILPKPELVKSAYMLVSNRSFVILAFTSLIVYEKSKDQFSVISVDSFVADRSEDEYTPKYRSRKIVDMHFCKDRRELLVLMENARIVCFQWVTWKDQFKLHEIRWMSLPGMQIARSLHLNRQNGFDDPIVFGFCMRNDNARFNRFALTPVAYDIKAKSLVMEWGQDALHMLDLPRDHYSVDISDSLGILIDFEEPTAKKGLRIHLGKERVGCVLPPLIPHDIRKMVAAPVDELGLSLIAAIGHGVTLMIYQPETETLIKVNEHFPRDNCNDVGFGKVNKVKIKKVVCLRVLLFVATDSEIEVLQVIVKGDSEFDWPGWSNRSRETIRPEAPIAHRFGFWVGSRVRQIYIPDQEGPENECVIYFILDATPDSTTIKVGMVIFYSESITTLPKWRPFPVATCKDIFMPYQQFKMTSKTTTSGISSLDIYYRPFGASNRSKFKMATWDLKSPEIVFNKEVEAFESFEYDSKLLSVKRQGDHFTFNSRQVDSTNKDLNKPSKGPTYFLHQDAEKYGWLAAKKYNGQPNFFVDKQLTARAKRYGLRKWLPILRNHALVYSDRYFQIVPVSMPLNILQRLVPKRLRNKMASLKRAASSTLFPTALSTKQEPLEPDDFTESDTEPEDVESSSVETESIPDHYHKMARAAALYAEHEPHAGNKPCRIKYTKPLAVRRLRCTRTRASRNWSRLFSRNAGESSSYEEVCDLTTSHT</sequence>
<name>A0AA36CWK7_9BILA</name>
<evidence type="ECO:0000313" key="3">
    <source>
        <dbReference type="Proteomes" id="UP001177023"/>
    </source>
</evidence>
<feature type="compositionally biased region" description="Acidic residues" evidence="1">
    <location>
        <begin position="1094"/>
        <end position="1110"/>
    </location>
</feature>
<dbReference type="Proteomes" id="UP001177023">
    <property type="component" value="Unassembled WGS sequence"/>
</dbReference>
<dbReference type="EMBL" id="CATQJA010002645">
    <property type="protein sequence ID" value="CAJ0576656.1"/>
    <property type="molecule type" value="Genomic_DNA"/>
</dbReference>
<evidence type="ECO:0000256" key="1">
    <source>
        <dbReference type="SAM" id="MobiDB-lite"/>
    </source>
</evidence>
<evidence type="ECO:0000313" key="2">
    <source>
        <dbReference type="EMBL" id="CAJ0576656.1"/>
    </source>
</evidence>
<dbReference type="AlphaFoldDB" id="A0AA36CWK7"/>
<proteinExistence type="predicted"/>
<comment type="caution">
    <text evidence="2">The sequence shown here is derived from an EMBL/GenBank/DDBJ whole genome shotgun (WGS) entry which is preliminary data.</text>
</comment>